<comment type="subcellular location">
    <subcellularLocation>
        <location evidence="1">Membrane</location>
        <topology evidence="1">Multi-pass membrane protein</topology>
    </subcellularLocation>
</comment>
<dbReference type="STRING" id="644295.Metev_1657"/>
<dbReference type="KEGG" id="mev:Metev_1657"/>
<dbReference type="GeneID" id="9347299"/>
<dbReference type="NCBIfam" id="TIGR00367">
    <property type="entry name" value="calcium/sodium antiporter"/>
    <property type="match status" value="1"/>
</dbReference>
<evidence type="ECO:0000256" key="1">
    <source>
        <dbReference type="ARBA" id="ARBA00004141"/>
    </source>
</evidence>
<proteinExistence type="predicted"/>
<feature type="transmembrane region" description="Helical" evidence="5">
    <location>
        <begin position="35"/>
        <end position="55"/>
    </location>
</feature>
<sequence>MIENFIIFLVGLTLLVKGSDFFVESSSSIAEKFGVSKFVIGLTIVSVGTSLPELASSTTASLNQANGIVIGNILGSNIANICLIVGCAALISSIKTETQMLKRDGYIMLFAALLFFILSLDNTISRIDSLIFLLLYTAYIIFLIDEARMHLSMKDSYFKEFISYFVKFKYLQSLKEKVDNGFNNFTDKNTDNRLELKDNYTLVKDILILVISIGAVVIGARYFIEESIFFAQALNVPDTLVGISLVAVGTSLPELMVTISSAKKGYGHIALGNVIGSNITNIFLVFGVSGLLLPLDITQTDIFFITPFVIFVSLLLLLFIWTHWELKRLEGIILLIIYGIFMYVLFNFYNPVVGV</sequence>
<dbReference type="OrthoDB" id="142185at2157"/>
<evidence type="ECO:0000256" key="3">
    <source>
        <dbReference type="ARBA" id="ARBA00022989"/>
    </source>
</evidence>
<dbReference type="InterPro" id="IPR044880">
    <property type="entry name" value="NCX_ion-bd_dom_sf"/>
</dbReference>
<evidence type="ECO:0000256" key="4">
    <source>
        <dbReference type="ARBA" id="ARBA00023136"/>
    </source>
</evidence>
<reference evidence="7 8" key="1">
    <citation type="submission" date="2010-06" db="EMBL/GenBank/DDBJ databases">
        <title>Complete sequence chromosome of Methanohalobium evestigatum Z-7303.</title>
        <authorList>
            <consortium name="US DOE Joint Genome Institute"/>
            <person name="Lucas S."/>
            <person name="Copeland A."/>
            <person name="Lapidus A."/>
            <person name="Cheng J.-F."/>
            <person name="Bruce D."/>
            <person name="Goodwin L."/>
            <person name="Pitluck S."/>
            <person name="Saunders E."/>
            <person name="Detter J.C."/>
            <person name="Han C."/>
            <person name="Tapia R."/>
            <person name="Land M."/>
            <person name="Hauser L."/>
            <person name="Kyrpides N."/>
            <person name="Mikhailova N."/>
            <person name="Sieprawska-Lupa M."/>
            <person name="Whitman W.B."/>
            <person name="Anderson I."/>
            <person name="Woyke T."/>
        </authorList>
    </citation>
    <scope>NUCLEOTIDE SEQUENCE [LARGE SCALE GENOMIC DNA]</scope>
    <source>
        <strain evidence="8">ATCC BAA-1072 / DSM 3721 / NBRC 107634 / OCM 161 / Z-7303</strain>
    </source>
</reference>
<keyword evidence="4 5" id="KW-0472">Membrane</keyword>
<feature type="domain" description="Sodium/calcium exchanger membrane region" evidence="6">
    <location>
        <begin position="206"/>
        <end position="346"/>
    </location>
</feature>
<feature type="transmembrane region" description="Helical" evidence="5">
    <location>
        <begin position="126"/>
        <end position="144"/>
    </location>
</feature>
<keyword evidence="8" id="KW-1185">Reference proteome</keyword>
<dbReference type="GO" id="GO:0005262">
    <property type="term" value="F:calcium channel activity"/>
    <property type="evidence" value="ECO:0007669"/>
    <property type="project" value="TreeGrafter"/>
</dbReference>
<feature type="domain" description="Sodium/calcium exchanger membrane region" evidence="6">
    <location>
        <begin position="5"/>
        <end position="144"/>
    </location>
</feature>
<dbReference type="RefSeq" id="WP_013195062.1">
    <property type="nucleotide sequence ID" value="NC_014253.1"/>
</dbReference>
<dbReference type="Pfam" id="PF01699">
    <property type="entry name" value="Na_Ca_ex"/>
    <property type="match status" value="2"/>
</dbReference>
<dbReference type="GO" id="GO:0006874">
    <property type="term" value="P:intracellular calcium ion homeostasis"/>
    <property type="evidence" value="ECO:0007669"/>
    <property type="project" value="TreeGrafter"/>
</dbReference>
<evidence type="ECO:0000256" key="2">
    <source>
        <dbReference type="ARBA" id="ARBA00022692"/>
    </source>
</evidence>
<evidence type="ECO:0000313" key="8">
    <source>
        <dbReference type="Proteomes" id="UP000000391"/>
    </source>
</evidence>
<keyword evidence="2 5" id="KW-0812">Transmembrane</keyword>
<feature type="transmembrane region" description="Helical" evidence="5">
    <location>
        <begin position="206"/>
        <end position="224"/>
    </location>
</feature>
<dbReference type="PANTHER" id="PTHR10846">
    <property type="entry name" value="SODIUM/POTASSIUM/CALCIUM EXCHANGER"/>
    <property type="match status" value="1"/>
</dbReference>
<dbReference type="InterPro" id="IPR004481">
    <property type="entry name" value="K/Na/Ca-exchanger"/>
</dbReference>
<gene>
    <name evidence="7" type="ordered locus">Metev_1657</name>
</gene>
<dbReference type="HOGENOM" id="CLU_007948_0_3_2"/>
<name>D7EAY0_METEZ</name>
<organism evidence="7 8">
    <name type="scientific">Methanohalobium evestigatum (strain ATCC BAA-1072 / DSM 3721 / NBRC 107634 / OCM 161 / Z-7303)</name>
    <dbReference type="NCBI Taxonomy" id="644295"/>
    <lineage>
        <taxon>Archaea</taxon>
        <taxon>Methanobacteriati</taxon>
        <taxon>Methanobacteriota</taxon>
        <taxon>Stenosarchaea group</taxon>
        <taxon>Methanomicrobia</taxon>
        <taxon>Methanosarcinales</taxon>
        <taxon>Methanosarcinaceae</taxon>
        <taxon>Methanohalobium</taxon>
    </lineage>
</organism>
<feature type="transmembrane region" description="Helical" evidence="5">
    <location>
        <begin position="332"/>
        <end position="349"/>
    </location>
</feature>
<dbReference type="GO" id="GO:0008273">
    <property type="term" value="F:calcium, potassium:sodium antiporter activity"/>
    <property type="evidence" value="ECO:0007669"/>
    <property type="project" value="TreeGrafter"/>
</dbReference>
<evidence type="ECO:0000256" key="5">
    <source>
        <dbReference type="SAM" id="Phobius"/>
    </source>
</evidence>
<dbReference type="Gene3D" id="1.20.1420.30">
    <property type="entry name" value="NCX, central ion-binding region"/>
    <property type="match status" value="2"/>
</dbReference>
<feature type="transmembrane region" description="Helical" evidence="5">
    <location>
        <begin position="239"/>
        <end position="257"/>
    </location>
</feature>
<dbReference type="AlphaFoldDB" id="D7EAY0"/>
<feature type="transmembrane region" description="Helical" evidence="5">
    <location>
        <begin position="302"/>
        <end position="320"/>
    </location>
</feature>
<feature type="transmembrane region" description="Helical" evidence="5">
    <location>
        <begin position="103"/>
        <end position="120"/>
    </location>
</feature>
<dbReference type="InterPro" id="IPR004837">
    <property type="entry name" value="NaCa_Exmemb"/>
</dbReference>
<dbReference type="EMBL" id="CP002069">
    <property type="protein sequence ID" value="ADI74497.1"/>
    <property type="molecule type" value="Genomic_DNA"/>
</dbReference>
<evidence type="ECO:0000313" key="7">
    <source>
        <dbReference type="EMBL" id="ADI74497.1"/>
    </source>
</evidence>
<dbReference type="PANTHER" id="PTHR10846:SF8">
    <property type="entry name" value="INNER MEMBRANE PROTEIN YRBG"/>
    <property type="match status" value="1"/>
</dbReference>
<keyword evidence="3 5" id="KW-1133">Transmembrane helix</keyword>
<dbReference type="Proteomes" id="UP000000391">
    <property type="component" value="Chromosome"/>
</dbReference>
<feature type="transmembrane region" description="Helical" evidence="5">
    <location>
        <begin position="6"/>
        <end position="23"/>
    </location>
</feature>
<feature type="transmembrane region" description="Helical" evidence="5">
    <location>
        <begin position="269"/>
        <end position="290"/>
    </location>
</feature>
<dbReference type="GO" id="GO:0005886">
    <property type="term" value="C:plasma membrane"/>
    <property type="evidence" value="ECO:0007669"/>
    <property type="project" value="TreeGrafter"/>
</dbReference>
<evidence type="ECO:0000259" key="6">
    <source>
        <dbReference type="Pfam" id="PF01699"/>
    </source>
</evidence>
<accession>D7EAY0</accession>
<feature type="transmembrane region" description="Helical" evidence="5">
    <location>
        <begin position="67"/>
        <end position="91"/>
    </location>
</feature>
<protein>
    <submittedName>
        <fullName evidence="7">Na+/Ca+ antiporter, CaCA family</fullName>
    </submittedName>
</protein>